<comment type="caution">
    <text evidence="3">The sequence shown here is derived from an EMBL/GenBank/DDBJ whole genome shotgun (WGS) entry which is preliminary data.</text>
</comment>
<reference evidence="4" key="1">
    <citation type="journal article" date="2019" name="Int. J. Syst. Evol. Microbiol.">
        <title>The Global Catalogue of Microorganisms (GCM) 10K type strain sequencing project: providing services to taxonomists for standard genome sequencing and annotation.</title>
        <authorList>
            <consortium name="The Broad Institute Genomics Platform"/>
            <consortium name="The Broad Institute Genome Sequencing Center for Infectious Disease"/>
            <person name="Wu L."/>
            <person name="Ma J."/>
        </authorList>
    </citation>
    <scope>NUCLEOTIDE SEQUENCE [LARGE SCALE GENOMIC DNA]</scope>
    <source>
        <strain evidence="4">KCTC 42423</strain>
    </source>
</reference>
<dbReference type="InterPro" id="IPR005819">
    <property type="entry name" value="H1/H5"/>
</dbReference>
<evidence type="ECO:0000256" key="2">
    <source>
        <dbReference type="SAM" id="Phobius"/>
    </source>
</evidence>
<feature type="compositionally biased region" description="Basic and acidic residues" evidence="1">
    <location>
        <begin position="208"/>
        <end position="223"/>
    </location>
</feature>
<feature type="compositionally biased region" description="Basic residues" evidence="1">
    <location>
        <begin position="261"/>
        <end position="344"/>
    </location>
</feature>
<gene>
    <name evidence="3" type="ORF">ACFSTE_03455</name>
</gene>
<feature type="transmembrane region" description="Helical" evidence="2">
    <location>
        <begin position="127"/>
        <end position="148"/>
    </location>
</feature>
<evidence type="ECO:0000256" key="1">
    <source>
        <dbReference type="SAM" id="MobiDB-lite"/>
    </source>
</evidence>
<keyword evidence="2" id="KW-0812">Transmembrane</keyword>
<proteinExistence type="predicted"/>
<feature type="region of interest" description="Disordered" evidence="1">
    <location>
        <begin position="208"/>
        <end position="344"/>
    </location>
</feature>
<dbReference type="Proteomes" id="UP001597459">
    <property type="component" value="Unassembled WGS sequence"/>
</dbReference>
<sequence length="344" mass="39798">MRYLIIILLGFVQWNYAQETLGIEKGVSISKIEGEIVQLVQLNRQLTRNISGLSQVVNKQLTSIGELKTETVNQEKKLTNLSTDVSNRIAASEKNTDRKLISVQESIQTRMDFLLKENSMLKDRLTLFFWVTLFIVLGGLLLGGYGYYKLATKYNLLLYQLEEKKVSEKSDNDPVKKELFYALQAIEEKVNQVKEVVMMDKSKKEEKSKVKTEEVVEKTKQDAEETLLENQEEGKQEIEETEKEIPEIAAEKEVKKEKAKKEKAKKEKAKKEKAKKEKAKKEKAKKEKAKKEKAKKEKAKKEKAKKEKAKKEKAKKEKAKKEKAKKEKAKKEKAKKEKAKKKKE</sequence>
<protein>
    <submittedName>
        <fullName evidence="3">Uncharacterized protein</fullName>
    </submittedName>
</protein>
<accession>A0ABW5N4F9</accession>
<dbReference type="RefSeq" id="WP_378297964.1">
    <property type="nucleotide sequence ID" value="NZ_JBHULX010000002.1"/>
</dbReference>
<dbReference type="PRINTS" id="PR00624">
    <property type="entry name" value="HISTONEH5"/>
</dbReference>
<keyword evidence="4" id="KW-1185">Reference proteome</keyword>
<evidence type="ECO:0000313" key="3">
    <source>
        <dbReference type="EMBL" id="MFD2589872.1"/>
    </source>
</evidence>
<organism evidence="3 4">
    <name type="scientific">Aquimarina hainanensis</name>
    <dbReference type="NCBI Taxonomy" id="1578017"/>
    <lineage>
        <taxon>Bacteria</taxon>
        <taxon>Pseudomonadati</taxon>
        <taxon>Bacteroidota</taxon>
        <taxon>Flavobacteriia</taxon>
        <taxon>Flavobacteriales</taxon>
        <taxon>Flavobacteriaceae</taxon>
        <taxon>Aquimarina</taxon>
    </lineage>
</organism>
<feature type="compositionally biased region" description="Basic and acidic residues" evidence="1">
    <location>
        <begin position="232"/>
        <end position="260"/>
    </location>
</feature>
<keyword evidence="2" id="KW-0472">Membrane</keyword>
<evidence type="ECO:0000313" key="4">
    <source>
        <dbReference type="Proteomes" id="UP001597459"/>
    </source>
</evidence>
<dbReference type="EMBL" id="JBHULX010000002">
    <property type="protein sequence ID" value="MFD2589872.1"/>
    <property type="molecule type" value="Genomic_DNA"/>
</dbReference>
<keyword evidence="2" id="KW-1133">Transmembrane helix</keyword>
<name>A0ABW5N4F9_9FLAO</name>